<dbReference type="NCBIfam" id="NF003814">
    <property type="entry name" value="PRK05406.1-3"/>
    <property type="match status" value="1"/>
</dbReference>
<dbReference type="EC" id="3.5.2.9" evidence="1"/>
<dbReference type="GO" id="GO:0017168">
    <property type="term" value="F:5-oxoprolinase (ATP-hydrolyzing) activity"/>
    <property type="evidence" value="ECO:0007669"/>
    <property type="project" value="UniProtKB-UniRule"/>
</dbReference>
<dbReference type="CDD" id="cd10787">
    <property type="entry name" value="LamB_YcsF_like"/>
    <property type="match status" value="1"/>
</dbReference>
<dbReference type="Proteomes" id="UP000217005">
    <property type="component" value="Unassembled WGS sequence"/>
</dbReference>
<comment type="catalytic activity">
    <reaction evidence="1">
        <text>5-oxo-L-proline + ATP + 2 H2O = L-glutamate + ADP + phosphate + H(+)</text>
        <dbReference type="Rhea" id="RHEA:10348"/>
        <dbReference type="ChEBI" id="CHEBI:15377"/>
        <dbReference type="ChEBI" id="CHEBI:15378"/>
        <dbReference type="ChEBI" id="CHEBI:29985"/>
        <dbReference type="ChEBI" id="CHEBI:30616"/>
        <dbReference type="ChEBI" id="CHEBI:43474"/>
        <dbReference type="ChEBI" id="CHEBI:58402"/>
        <dbReference type="ChEBI" id="CHEBI:456216"/>
        <dbReference type="EC" id="3.5.2.9"/>
    </reaction>
</comment>
<keyword evidence="1" id="KW-0547">Nucleotide-binding</keyword>
<dbReference type="GO" id="GO:0005524">
    <property type="term" value="F:ATP binding"/>
    <property type="evidence" value="ECO:0007669"/>
    <property type="project" value="UniProtKB-UniRule"/>
</dbReference>
<evidence type="ECO:0000313" key="2">
    <source>
        <dbReference type="EMBL" id="OZI40663.1"/>
    </source>
</evidence>
<comment type="subunit">
    <text evidence="1">Forms a complex composed of PxpA, PxpB and PxpC.</text>
</comment>
<dbReference type="NCBIfam" id="NF003816">
    <property type="entry name" value="PRK05406.1-5"/>
    <property type="match status" value="1"/>
</dbReference>
<evidence type="ECO:0000256" key="1">
    <source>
        <dbReference type="HAMAP-Rule" id="MF_00691"/>
    </source>
</evidence>
<dbReference type="PANTHER" id="PTHR30292">
    <property type="entry name" value="UNCHARACTERIZED PROTEIN YBGL-RELATED"/>
    <property type="match status" value="1"/>
</dbReference>
<dbReference type="GO" id="GO:0005975">
    <property type="term" value="P:carbohydrate metabolic process"/>
    <property type="evidence" value="ECO:0007669"/>
    <property type="project" value="InterPro"/>
</dbReference>
<comment type="similarity">
    <text evidence="1">Belongs to the LamB/PxpA family.</text>
</comment>
<dbReference type="AlphaFoldDB" id="A0A261SWI6"/>
<comment type="function">
    <text evidence="1">Catalyzes the cleavage of 5-oxoproline to form L-glutamate coupled to the hydrolysis of ATP to ADP and inorganic phosphate.</text>
</comment>
<dbReference type="Gene3D" id="3.20.20.370">
    <property type="entry name" value="Glycoside hydrolase/deacetylase"/>
    <property type="match status" value="1"/>
</dbReference>
<reference evidence="2 3" key="1">
    <citation type="submission" date="2017-05" db="EMBL/GenBank/DDBJ databases">
        <title>Complete and WGS of Bordetella genogroups.</title>
        <authorList>
            <person name="Spilker T."/>
            <person name="LiPuma J."/>
        </authorList>
    </citation>
    <scope>NUCLEOTIDE SEQUENCE [LARGE SCALE GENOMIC DNA]</scope>
    <source>
        <strain evidence="2 3">AU17610</strain>
    </source>
</reference>
<protein>
    <recommendedName>
        <fullName evidence="1">5-oxoprolinase subunit A</fullName>
        <shortName evidence="1">5-OPase subunit A</shortName>
        <ecNumber evidence="1">3.5.2.9</ecNumber>
    </recommendedName>
    <alternativeName>
        <fullName evidence="1">5-oxoprolinase (ATP-hydrolyzing) subunit A</fullName>
    </alternativeName>
</protein>
<evidence type="ECO:0000313" key="3">
    <source>
        <dbReference type="Proteomes" id="UP000217005"/>
    </source>
</evidence>
<dbReference type="SUPFAM" id="SSF88713">
    <property type="entry name" value="Glycoside hydrolase/deacetylase"/>
    <property type="match status" value="1"/>
</dbReference>
<name>A0A261SWI6_9BORD</name>
<dbReference type="HAMAP" id="MF_00691">
    <property type="entry name" value="PxpA"/>
    <property type="match status" value="1"/>
</dbReference>
<organism evidence="2 3">
    <name type="scientific">Bordetella genomosp. 1</name>
    <dbReference type="NCBI Taxonomy" id="1395607"/>
    <lineage>
        <taxon>Bacteria</taxon>
        <taxon>Pseudomonadati</taxon>
        <taxon>Pseudomonadota</taxon>
        <taxon>Betaproteobacteria</taxon>
        <taxon>Burkholderiales</taxon>
        <taxon>Alcaligenaceae</taxon>
        <taxon>Bordetella</taxon>
    </lineage>
</organism>
<dbReference type="InterPro" id="IPR011330">
    <property type="entry name" value="Glyco_hydro/deAcase_b/a-brl"/>
</dbReference>
<dbReference type="PANTHER" id="PTHR30292:SF0">
    <property type="entry name" value="5-OXOPROLINASE SUBUNIT A"/>
    <property type="match status" value="1"/>
</dbReference>
<sequence length="260" mass="26886">MSITLDLNCDMGESYGAWQMGNDTAILPFVSSANIACGFHGGDPGTMRRTVAAALEHGVAIGAHPSLPDLAGFGRRNMAISPQEAYDLVVYQVGALAGVAASQGTRLHHVKAHGALYNMAAKDGALARAICTAVRDVDADLVLYGLAGSQWVAAAQGAGLQLAQEVFGDRSYQDDGSLTPRTQPGAMITDVDLAVAQVLQMVRERAVTAQSGKSVALAPDTLCLHGDQPDALAFASAIRQALEAAGIAIAAPGKPRRPAR</sequence>
<keyword evidence="1" id="KW-0378">Hydrolase</keyword>
<proteinExistence type="inferred from homology"/>
<accession>A0A261SWI6</accession>
<dbReference type="InterPro" id="IPR005501">
    <property type="entry name" value="LamB/YcsF/PxpA-like"/>
</dbReference>
<dbReference type="Pfam" id="PF03746">
    <property type="entry name" value="LamB_YcsF"/>
    <property type="match status" value="1"/>
</dbReference>
<dbReference type="EMBL" id="NEVL01000001">
    <property type="protein sequence ID" value="OZI40663.1"/>
    <property type="molecule type" value="Genomic_DNA"/>
</dbReference>
<gene>
    <name evidence="1" type="primary">pxpA</name>
    <name evidence="2" type="ORF">CEG14_02575</name>
</gene>
<keyword evidence="1" id="KW-0067">ATP-binding</keyword>
<comment type="caution">
    <text evidence="2">The sequence shown here is derived from an EMBL/GenBank/DDBJ whole genome shotgun (WGS) entry which is preliminary data.</text>
</comment>
<dbReference type="RefSeq" id="WP_094824778.1">
    <property type="nucleotide sequence ID" value="NZ_NEVL01000001.1"/>
</dbReference>
<dbReference type="OrthoDB" id="9773478at2"/>